<accession>A0A9W4XX72</accession>
<evidence type="ECO:0000313" key="5">
    <source>
        <dbReference type="EMBL" id="CAI6342051.1"/>
    </source>
</evidence>
<reference evidence="5" key="1">
    <citation type="submission" date="2023-01" db="EMBL/GenBank/DDBJ databases">
        <authorList>
            <person name="Van Ghelder C."/>
            <person name="Rancurel C."/>
        </authorList>
    </citation>
    <scope>NUCLEOTIDE SEQUENCE</scope>
    <source>
        <strain evidence="5">CNCM I-4278</strain>
    </source>
</reference>
<comment type="caution">
    <text evidence="5">The sequence shown here is derived from an EMBL/GenBank/DDBJ whole genome shotgun (WGS) entry which is preliminary data.</text>
</comment>
<keyword evidence="1" id="KW-0489">Methyltransferase</keyword>
<dbReference type="InterPro" id="IPR016461">
    <property type="entry name" value="COMT-like"/>
</dbReference>
<dbReference type="OrthoDB" id="1535081at2759"/>
<dbReference type="AlphaFoldDB" id="A0A9W4XX72"/>
<keyword evidence="2" id="KW-0808">Transferase</keyword>
<dbReference type="PANTHER" id="PTHR43712:SF1">
    <property type="entry name" value="HYPOTHETICAL O-METHYLTRANSFERASE (EUROFUNG)-RELATED"/>
    <property type="match status" value="1"/>
</dbReference>
<dbReference type="InterPro" id="IPR001077">
    <property type="entry name" value="COMT_C"/>
</dbReference>
<dbReference type="GO" id="GO:0032259">
    <property type="term" value="P:methylation"/>
    <property type="evidence" value="ECO:0007669"/>
    <property type="project" value="UniProtKB-KW"/>
</dbReference>
<organism evidence="5 6">
    <name type="scientific">Periconia digitata</name>
    <dbReference type="NCBI Taxonomy" id="1303443"/>
    <lineage>
        <taxon>Eukaryota</taxon>
        <taxon>Fungi</taxon>
        <taxon>Dikarya</taxon>
        <taxon>Ascomycota</taxon>
        <taxon>Pezizomycotina</taxon>
        <taxon>Dothideomycetes</taxon>
        <taxon>Pleosporomycetidae</taxon>
        <taxon>Pleosporales</taxon>
        <taxon>Massarineae</taxon>
        <taxon>Periconiaceae</taxon>
        <taxon>Periconia</taxon>
    </lineage>
</organism>
<evidence type="ECO:0000313" key="6">
    <source>
        <dbReference type="Proteomes" id="UP001152607"/>
    </source>
</evidence>
<dbReference type="PANTHER" id="PTHR43712">
    <property type="entry name" value="PUTATIVE (AFU_ORTHOLOGUE AFUA_4G14580)-RELATED"/>
    <property type="match status" value="1"/>
</dbReference>
<dbReference type="InterPro" id="IPR036388">
    <property type="entry name" value="WH-like_DNA-bd_sf"/>
</dbReference>
<gene>
    <name evidence="5" type="ORF">PDIGIT_LOCUS15253</name>
</gene>
<dbReference type="Pfam" id="PF00891">
    <property type="entry name" value="Methyltransf_2"/>
    <property type="match status" value="1"/>
</dbReference>
<dbReference type="SUPFAM" id="SSF46785">
    <property type="entry name" value="Winged helix' DNA-binding domain"/>
    <property type="match status" value="1"/>
</dbReference>
<dbReference type="SUPFAM" id="SSF53335">
    <property type="entry name" value="S-adenosyl-L-methionine-dependent methyltransferases"/>
    <property type="match status" value="1"/>
</dbReference>
<keyword evidence="6" id="KW-1185">Reference proteome</keyword>
<dbReference type="InterPro" id="IPR029063">
    <property type="entry name" value="SAM-dependent_MTases_sf"/>
</dbReference>
<evidence type="ECO:0000259" key="4">
    <source>
        <dbReference type="Pfam" id="PF00891"/>
    </source>
</evidence>
<dbReference type="PROSITE" id="PS51683">
    <property type="entry name" value="SAM_OMT_II"/>
    <property type="match status" value="1"/>
</dbReference>
<protein>
    <recommendedName>
        <fullName evidence="4">O-methyltransferase C-terminal domain-containing protein</fullName>
    </recommendedName>
</protein>
<name>A0A9W4XX72_9PLEO</name>
<dbReference type="InterPro" id="IPR036390">
    <property type="entry name" value="WH_DNA-bd_sf"/>
</dbReference>
<feature type="domain" description="O-methyltransferase C-terminal" evidence="4">
    <location>
        <begin position="189"/>
        <end position="393"/>
    </location>
</feature>
<dbReference type="Gene3D" id="3.40.50.150">
    <property type="entry name" value="Vaccinia Virus protein VP39"/>
    <property type="match status" value="1"/>
</dbReference>
<sequence length="416" mass="47338">MPFDVYFLRDDYSSIMTAKRQDLLRLLAAAQATASELQDDLAQDPLFRLAATEASSHLTRTLQTTIDRAWELFLRPAHPTTLLVTLDAGWIQYINANYEDGTKSGIMADQLAQHTSSDPELVKRLMRVLTANGTIREVGINEYAPTPFSKLFDNQSWADGLRHAVRDYSITMSGMPDYFAKSQYQLENTGKKIYQHVHGTTFFDRVHAGGEVGSQFNSFMRVVRDGKKSWFDVYPIGERLQPISKKEVLLVDVGGGRGHDLYQFSRWQKDQQFKGRLVLQDAPTVIAQVRPEQSVDMEVQEYDFFTPQKMLGARAYFLKNVLHDWPNDKCIDILIQVRDAMKPGYSRLLINEIVLPDEKCDSWTAAYDIAMMAVVDGKERSREQWGDLIDAAGGLKIEKIWRLGLNNESIIEVARA</sequence>
<evidence type="ECO:0000256" key="3">
    <source>
        <dbReference type="ARBA" id="ARBA00022691"/>
    </source>
</evidence>
<evidence type="ECO:0000256" key="2">
    <source>
        <dbReference type="ARBA" id="ARBA00022679"/>
    </source>
</evidence>
<keyword evidence="3" id="KW-0949">S-adenosyl-L-methionine</keyword>
<dbReference type="GO" id="GO:0008171">
    <property type="term" value="F:O-methyltransferase activity"/>
    <property type="evidence" value="ECO:0007669"/>
    <property type="project" value="InterPro"/>
</dbReference>
<dbReference type="EMBL" id="CAOQHR010000012">
    <property type="protein sequence ID" value="CAI6342051.1"/>
    <property type="molecule type" value="Genomic_DNA"/>
</dbReference>
<dbReference type="Gene3D" id="1.10.10.10">
    <property type="entry name" value="Winged helix-like DNA-binding domain superfamily/Winged helix DNA-binding domain"/>
    <property type="match status" value="1"/>
</dbReference>
<evidence type="ECO:0000256" key="1">
    <source>
        <dbReference type="ARBA" id="ARBA00022603"/>
    </source>
</evidence>
<proteinExistence type="predicted"/>
<dbReference type="Proteomes" id="UP001152607">
    <property type="component" value="Unassembled WGS sequence"/>
</dbReference>